<reference evidence="4" key="1">
    <citation type="submission" date="2022-05" db="EMBL/GenBank/DDBJ databases">
        <title>Schlegelella sp. nov., isolated from mangrove soil.</title>
        <authorList>
            <person name="Liu Y."/>
            <person name="Ge X."/>
            <person name="Liu W."/>
        </authorList>
    </citation>
    <scope>NUCLEOTIDE SEQUENCE</scope>
    <source>
        <strain evidence="4">S2-27</strain>
    </source>
</reference>
<evidence type="ECO:0000313" key="4">
    <source>
        <dbReference type="EMBL" id="MCM5680588.1"/>
    </source>
</evidence>
<evidence type="ECO:0000259" key="3">
    <source>
        <dbReference type="PROSITE" id="PS50110"/>
    </source>
</evidence>
<evidence type="ECO:0000256" key="2">
    <source>
        <dbReference type="PROSITE-ProRule" id="PRU00169"/>
    </source>
</evidence>
<dbReference type="RefSeq" id="WP_251779040.1">
    <property type="nucleotide sequence ID" value="NZ_JAMKFE010000007.1"/>
</dbReference>
<evidence type="ECO:0000313" key="5">
    <source>
        <dbReference type="Proteomes" id="UP001165541"/>
    </source>
</evidence>
<dbReference type="PANTHER" id="PTHR44591:SF3">
    <property type="entry name" value="RESPONSE REGULATORY DOMAIN-CONTAINING PROTEIN"/>
    <property type="match status" value="1"/>
</dbReference>
<dbReference type="SMART" id="SM00448">
    <property type="entry name" value="REC"/>
    <property type="match status" value="1"/>
</dbReference>
<dbReference type="Pfam" id="PF00072">
    <property type="entry name" value="Response_reg"/>
    <property type="match status" value="1"/>
</dbReference>
<comment type="caution">
    <text evidence="4">The sequence shown here is derived from an EMBL/GenBank/DDBJ whole genome shotgun (WGS) entry which is preliminary data.</text>
</comment>
<protein>
    <submittedName>
        <fullName evidence="4">Response regulator</fullName>
    </submittedName>
</protein>
<dbReference type="Proteomes" id="UP001165541">
    <property type="component" value="Unassembled WGS sequence"/>
</dbReference>
<dbReference type="PROSITE" id="PS50110">
    <property type="entry name" value="RESPONSE_REGULATORY"/>
    <property type="match status" value="1"/>
</dbReference>
<dbReference type="PANTHER" id="PTHR44591">
    <property type="entry name" value="STRESS RESPONSE REGULATOR PROTEIN 1"/>
    <property type="match status" value="1"/>
</dbReference>
<feature type="domain" description="Response regulatory" evidence="3">
    <location>
        <begin position="13"/>
        <end position="129"/>
    </location>
</feature>
<dbReference type="InterPro" id="IPR011006">
    <property type="entry name" value="CheY-like_superfamily"/>
</dbReference>
<dbReference type="SUPFAM" id="SSF52172">
    <property type="entry name" value="CheY-like"/>
    <property type="match status" value="1"/>
</dbReference>
<dbReference type="Gene3D" id="3.40.50.2300">
    <property type="match status" value="1"/>
</dbReference>
<sequence>MALDSPTETRAPRVLVADDNRDAADSLSLLLSMLDCEVRTAYDGAQAIAIAREFRPSLILLDLCMPVLDGLSAARVLRAEPAGQGLALVAVTALATEADKAAVKAAGFDAHLPKPLDLDSLRPYLRVERAPLPA</sequence>
<keyword evidence="5" id="KW-1185">Reference proteome</keyword>
<proteinExistence type="predicted"/>
<dbReference type="InterPro" id="IPR001789">
    <property type="entry name" value="Sig_transdc_resp-reg_receiver"/>
</dbReference>
<gene>
    <name evidence="4" type="ORF">M8A51_13730</name>
</gene>
<organism evidence="4 5">
    <name type="scientific">Caldimonas mangrovi</name>
    <dbReference type="NCBI Taxonomy" id="2944811"/>
    <lineage>
        <taxon>Bacteria</taxon>
        <taxon>Pseudomonadati</taxon>
        <taxon>Pseudomonadota</taxon>
        <taxon>Betaproteobacteria</taxon>
        <taxon>Burkholderiales</taxon>
        <taxon>Sphaerotilaceae</taxon>
        <taxon>Caldimonas</taxon>
    </lineage>
</organism>
<dbReference type="EMBL" id="JAMKFE010000007">
    <property type="protein sequence ID" value="MCM5680588.1"/>
    <property type="molecule type" value="Genomic_DNA"/>
</dbReference>
<keyword evidence="1 2" id="KW-0597">Phosphoprotein</keyword>
<feature type="modified residue" description="4-aspartylphosphate" evidence="2">
    <location>
        <position position="62"/>
    </location>
</feature>
<dbReference type="InterPro" id="IPR050595">
    <property type="entry name" value="Bact_response_regulator"/>
</dbReference>
<name>A0ABT0YPB4_9BURK</name>
<evidence type="ECO:0000256" key="1">
    <source>
        <dbReference type="ARBA" id="ARBA00022553"/>
    </source>
</evidence>
<accession>A0ABT0YPB4</accession>